<proteinExistence type="predicted"/>
<dbReference type="RefSeq" id="WP_160344418.1">
    <property type="nucleotide sequence ID" value="NZ_WKJZ01000001.1"/>
</dbReference>
<dbReference type="Proteomes" id="UP000429555">
    <property type="component" value="Unassembled WGS sequence"/>
</dbReference>
<accession>A0A6I4KTC0</accession>
<dbReference type="AlphaFoldDB" id="A0A6I4KTC0"/>
<sequence length="70" mass="7864">MILRLLEGKTGTGPIDNLHMHATQLECPQCGSFQVWHIPEQSGPCHSGDFINSCIEHHWCESCEDTLTDK</sequence>
<gene>
    <name evidence="1" type="ORF">GJV18_08455</name>
</gene>
<comment type="caution">
    <text evidence="1">The sequence shown here is derived from an EMBL/GenBank/DDBJ whole genome shotgun (WGS) entry which is preliminary data.</text>
</comment>
<protein>
    <submittedName>
        <fullName evidence="1">Uncharacterized protein</fullName>
    </submittedName>
</protein>
<evidence type="ECO:0000313" key="2">
    <source>
        <dbReference type="Proteomes" id="UP000429555"/>
    </source>
</evidence>
<dbReference type="EMBL" id="WKJZ01000001">
    <property type="protein sequence ID" value="MVW75347.1"/>
    <property type="molecule type" value="Genomic_DNA"/>
</dbReference>
<reference evidence="1 2" key="1">
    <citation type="submission" date="2019-11" db="EMBL/GenBank/DDBJ databases">
        <title>Pseudomonas flavidum sp. nov., isolated from Baiyang Lake.</title>
        <authorList>
            <person name="Zhao Y."/>
        </authorList>
    </citation>
    <scope>NUCLEOTIDE SEQUENCE [LARGE SCALE GENOMIC DNA]</scope>
    <source>
        <strain evidence="2">R-22-3 w-18</strain>
    </source>
</reference>
<evidence type="ECO:0000313" key="1">
    <source>
        <dbReference type="EMBL" id="MVW75347.1"/>
    </source>
</evidence>
<organism evidence="1 2">
    <name type="scientific">Pseudomonas xionganensis</name>
    <dbReference type="NCBI Taxonomy" id="2654845"/>
    <lineage>
        <taxon>Bacteria</taxon>
        <taxon>Pseudomonadati</taxon>
        <taxon>Pseudomonadota</taxon>
        <taxon>Gammaproteobacteria</taxon>
        <taxon>Pseudomonadales</taxon>
        <taxon>Pseudomonadaceae</taxon>
        <taxon>Pseudomonas</taxon>
    </lineage>
</organism>
<name>A0A6I4KTC0_9PSED</name>
<keyword evidence="2" id="KW-1185">Reference proteome</keyword>